<evidence type="ECO:0000256" key="6">
    <source>
        <dbReference type="ARBA" id="ARBA00022692"/>
    </source>
</evidence>
<dbReference type="InterPro" id="IPR044838">
    <property type="entry name" value="EGY1-like"/>
</dbReference>
<evidence type="ECO:0000256" key="11">
    <source>
        <dbReference type="SAM" id="Phobius"/>
    </source>
</evidence>
<dbReference type="GO" id="GO:0006508">
    <property type="term" value="P:proteolysis"/>
    <property type="evidence" value="ECO:0007669"/>
    <property type="project" value="UniProtKB-KW"/>
</dbReference>
<evidence type="ECO:0000256" key="4">
    <source>
        <dbReference type="ARBA" id="ARBA00022640"/>
    </source>
</evidence>
<protein>
    <submittedName>
        <fullName evidence="13">Site-2 protease family protein</fullName>
    </submittedName>
</protein>
<proteinExistence type="predicted"/>
<feature type="transmembrane region" description="Helical" evidence="11">
    <location>
        <begin position="206"/>
        <end position="236"/>
    </location>
</feature>
<dbReference type="EMBL" id="BLAB01000001">
    <property type="protein sequence ID" value="GER94164.1"/>
    <property type="molecule type" value="Genomic_DNA"/>
</dbReference>
<evidence type="ECO:0000256" key="7">
    <source>
        <dbReference type="ARBA" id="ARBA00022801"/>
    </source>
</evidence>
<dbReference type="AlphaFoldDB" id="A0A5J4KY16"/>
<keyword evidence="5 13" id="KW-0645">Protease</keyword>
<accession>A0A5J4KY16</accession>
<evidence type="ECO:0000256" key="2">
    <source>
        <dbReference type="ARBA" id="ARBA00004229"/>
    </source>
</evidence>
<gene>
    <name evidence="13" type="ORF">A45J_1923</name>
</gene>
<dbReference type="GO" id="GO:0009507">
    <property type="term" value="C:chloroplast"/>
    <property type="evidence" value="ECO:0007669"/>
    <property type="project" value="UniProtKB-SubCell"/>
</dbReference>
<feature type="transmembrane region" description="Helical" evidence="11">
    <location>
        <begin position="165"/>
        <end position="186"/>
    </location>
</feature>
<keyword evidence="8" id="KW-0809">Transit peptide</keyword>
<evidence type="ECO:0000256" key="1">
    <source>
        <dbReference type="ARBA" id="ARBA00004141"/>
    </source>
</evidence>
<evidence type="ECO:0000256" key="9">
    <source>
        <dbReference type="ARBA" id="ARBA00022989"/>
    </source>
</evidence>
<dbReference type="Pfam" id="PF02163">
    <property type="entry name" value="Peptidase_M50"/>
    <property type="match status" value="1"/>
</dbReference>
<keyword evidence="9 11" id="KW-1133">Transmembrane helix</keyword>
<keyword evidence="10 11" id="KW-0472">Membrane</keyword>
<evidence type="ECO:0000256" key="5">
    <source>
        <dbReference type="ARBA" id="ARBA00022670"/>
    </source>
</evidence>
<feature type="domain" description="Peptidase M50" evidence="12">
    <location>
        <begin position="44"/>
        <end position="209"/>
    </location>
</feature>
<reference evidence="13" key="1">
    <citation type="submission" date="2019-10" db="EMBL/GenBank/DDBJ databases">
        <title>Metagenomic sequencing of thiosulfate-disproportionating enrichment culture.</title>
        <authorList>
            <person name="Umezawa K."/>
            <person name="Kojima H."/>
            <person name="Fukui M."/>
        </authorList>
    </citation>
    <scope>NUCLEOTIDE SEQUENCE</scope>
    <source>
        <strain evidence="13">45J</strain>
    </source>
</reference>
<dbReference type="CDD" id="cd06160">
    <property type="entry name" value="S2P-M50_like_2"/>
    <property type="match status" value="1"/>
</dbReference>
<feature type="transmembrane region" description="Helical" evidence="11">
    <location>
        <begin position="38"/>
        <end position="58"/>
    </location>
</feature>
<evidence type="ECO:0000313" key="13">
    <source>
        <dbReference type="EMBL" id="GER94164.1"/>
    </source>
</evidence>
<keyword evidence="3" id="KW-0150">Chloroplast</keyword>
<keyword evidence="4" id="KW-0934">Plastid</keyword>
<feature type="transmembrane region" description="Helical" evidence="11">
    <location>
        <begin position="101"/>
        <end position="126"/>
    </location>
</feature>
<organism evidence="13">
    <name type="scientific">hot springs metagenome</name>
    <dbReference type="NCBI Taxonomy" id="433727"/>
    <lineage>
        <taxon>unclassified sequences</taxon>
        <taxon>metagenomes</taxon>
        <taxon>ecological metagenomes</taxon>
    </lineage>
</organism>
<comment type="subcellular location">
    <subcellularLocation>
        <location evidence="1">Membrane</location>
        <topology evidence="1">Multi-pass membrane protein</topology>
    </subcellularLocation>
    <subcellularLocation>
        <location evidence="2">Plastid</location>
        <location evidence="2">Chloroplast</location>
    </subcellularLocation>
</comment>
<feature type="transmembrane region" description="Helical" evidence="11">
    <location>
        <begin position="6"/>
        <end position="26"/>
    </location>
</feature>
<sequence>MRKIPYLHIILFIVTFLTTLTAGALQKGVNIFREPGRIIEGLPFAGTLMTILLCHELSHYIASKKHHTKATLPYFIPAPSIIGTFGAFIKMKSPIITRKALIDIGASGPIAGFIVSVIACIVGLSMSEIAPLSNTEGTLSLGDSILFSFLSNVILGVAPDNHDIFLHPVAFAGWIGLFVTSLNLIPVGQLDGGHIAFAILGERHKYLSRALVIVLAILGILYWEGWALWAVLMLILGIKHPPVLYWEVPLDSKRRSIGIFTFIIFVITFIPSPFKFLP</sequence>
<dbReference type="InterPro" id="IPR008915">
    <property type="entry name" value="Peptidase_M50"/>
</dbReference>
<evidence type="ECO:0000259" key="12">
    <source>
        <dbReference type="Pfam" id="PF02163"/>
    </source>
</evidence>
<keyword evidence="6 11" id="KW-0812">Transmembrane</keyword>
<feature type="transmembrane region" description="Helical" evidence="11">
    <location>
        <begin position="70"/>
        <end position="89"/>
    </location>
</feature>
<evidence type="ECO:0000256" key="10">
    <source>
        <dbReference type="ARBA" id="ARBA00023136"/>
    </source>
</evidence>
<evidence type="ECO:0000256" key="3">
    <source>
        <dbReference type="ARBA" id="ARBA00022528"/>
    </source>
</evidence>
<dbReference type="PANTHER" id="PTHR31412:SF0">
    <property type="entry name" value="ZINC METALLOPROTEASE EGY1, CHLOROPLASTIC-RELATED"/>
    <property type="match status" value="1"/>
</dbReference>
<comment type="caution">
    <text evidence="13">The sequence shown here is derived from an EMBL/GenBank/DDBJ whole genome shotgun (WGS) entry which is preliminary data.</text>
</comment>
<keyword evidence="7" id="KW-0378">Hydrolase</keyword>
<feature type="transmembrane region" description="Helical" evidence="11">
    <location>
        <begin position="257"/>
        <end position="274"/>
    </location>
</feature>
<feature type="transmembrane region" description="Helical" evidence="11">
    <location>
        <begin position="138"/>
        <end position="158"/>
    </location>
</feature>
<dbReference type="PANTHER" id="PTHR31412">
    <property type="entry name" value="ZINC METALLOPROTEASE EGY1"/>
    <property type="match status" value="1"/>
</dbReference>
<dbReference type="GO" id="GO:0008233">
    <property type="term" value="F:peptidase activity"/>
    <property type="evidence" value="ECO:0007669"/>
    <property type="project" value="UniProtKB-KW"/>
</dbReference>
<dbReference type="GO" id="GO:0016020">
    <property type="term" value="C:membrane"/>
    <property type="evidence" value="ECO:0007669"/>
    <property type="project" value="UniProtKB-SubCell"/>
</dbReference>
<evidence type="ECO:0000256" key="8">
    <source>
        <dbReference type="ARBA" id="ARBA00022946"/>
    </source>
</evidence>
<name>A0A5J4KY16_9ZZZZ</name>